<feature type="compositionally biased region" description="Low complexity" evidence="1">
    <location>
        <begin position="266"/>
        <end position="285"/>
    </location>
</feature>
<reference evidence="2" key="1">
    <citation type="submission" date="2022-10" db="EMBL/GenBank/DDBJ databases">
        <authorList>
            <person name="Chen Y."/>
            <person name="Dougan E. K."/>
            <person name="Chan C."/>
            <person name="Rhodes N."/>
            <person name="Thang M."/>
        </authorList>
    </citation>
    <scope>NUCLEOTIDE SEQUENCE</scope>
</reference>
<sequence>MGPKKASMCKTCRQDFSDERKQKGTSIQCGQCFYFIKSHPIYKGMPSKQLQEELADDEKFGTYLTGLTEWEENRQAGKSRSRTQSVTTSAETKASMHTRSLKGYLWTKDLCEKKGCGELFKSRSKCLTSVQHMGKTVTGILRDVNCLGAIEIYEDSSVSAIRSNVAGEADAMDCDAVSEQNQLFTNLIQQIKSQETEDGDGNSGLKAAARKDDDFLDLWGVSSSVGGPSSSNRNRGSEGTCAEASRPPKKQKITKKLAAGVVGQPSTSDSADTASQSGQASASSLSSSWMFSGRLNMKGGKAKQSEHHKDFEQTERAIAQVEQLKVAVTNPASYLGLTFAKCRSVLEKIQSRNTDALQKLYRESGLNGDAQGLDLLKRTCECCKQASAIVDVVSALHDPESSAETLASALADARLENVDVPQNADQICHARLLTELSKAQNWSEYFKQIDVDHVKPVFGDGVEDDSLLDFQASSLLTAMRSILMQEVKLDNAPSDEKEAAKQLILLQDKMILEGSCFIDGFFDANIAKFMEDKPNVSNLFEDMLKFKIVFAALLRSKERRLGDAEIEALKGARQHLIGNKKGLFYETLTLFPLGQCVAGKAADIVNAAYHDKGLIAELDSVVESLSTLKPFTQDSILRKVIKDTVADFEIQIPMSNKMFDVVSKYSMICNTASEHFRSERHRDLDAVGAKIDELSLALHAAVSTKFCNRHGTSIIDGITALLDGKMDVQKSTEFCKALESAASFVPFNKALVNKALGETRGAVLNQFLQDNKEFYTKISRATSVLFPFLESQAEVGASTLLTPSLVPLIEAMQNETMLANVPKMVPKLMWPLKRLQQKILSAAKVAMARETASVITLMSKFQDGEVDLNALMDTNLVGAVVESEGDETTLKEVNFGRIYELYFAKINSDGNADANKCYIENGSEKLEVSPTVLCAGKVIHHVLRNIAHLSGIMKEASEKPPMVENLTPPKASKLYVGCKLQHLVDSGAKCVSKCIQSLQEATTSLETIPCDVAKSRLQQCKEKLGDQIKLFVTDLSGEVSGVQRHIQQVLPKVLDEFKLSESLESDSYDPSMVKAACADARVQILYHLMRLGKPGILSALSTLQSMAMICKNFAELPVYSAAATWTDAVIADVSKFAEGDLKNQSGLAFTGYALGNITLAQSVYRELSTGETRQNLVFKALNGVKARGFKCNQKLLQKCEAILKGHGSKQAK</sequence>
<evidence type="ECO:0000313" key="4">
    <source>
        <dbReference type="Proteomes" id="UP001152797"/>
    </source>
</evidence>
<organism evidence="2">
    <name type="scientific">Cladocopium goreaui</name>
    <dbReference type="NCBI Taxonomy" id="2562237"/>
    <lineage>
        <taxon>Eukaryota</taxon>
        <taxon>Sar</taxon>
        <taxon>Alveolata</taxon>
        <taxon>Dinophyceae</taxon>
        <taxon>Suessiales</taxon>
        <taxon>Symbiodiniaceae</taxon>
        <taxon>Cladocopium</taxon>
    </lineage>
</organism>
<name>A0A9P1DPS7_9DINO</name>
<dbReference type="Proteomes" id="UP001152797">
    <property type="component" value="Unassembled WGS sequence"/>
</dbReference>
<dbReference type="AlphaFoldDB" id="A0A9P1DPS7"/>
<feature type="compositionally biased region" description="Low complexity" evidence="1">
    <location>
        <begin position="221"/>
        <end position="234"/>
    </location>
</feature>
<accession>A0A9P1DPS7</accession>
<feature type="region of interest" description="Disordered" evidence="1">
    <location>
        <begin position="221"/>
        <end position="285"/>
    </location>
</feature>
<dbReference type="EMBL" id="CAMXCT030005668">
    <property type="protein sequence ID" value="CAL4800306.1"/>
    <property type="molecule type" value="Genomic_DNA"/>
</dbReference>
<keyword evidence="4" id="KW-1185">Reference proteome</keyword>
<protein>
    <submittedName>
        <fullName evidence="2">Uncharacterized protein</fullName>
    </submittedName>
</protein>
<feature type="region of interest" description="Disordered" evidence="1">
    <location>
        <begin position="73"/>
        <end position="92"/>
    </location>
</feature>
<reference evidence="3" key="2">
    <citation type="submission" date="2024-04" db="EMBL/GenBank/DDBJ databases">
        <authorList>
            <person name="Chen Y."/>
            <person name="Shah S."/>
            <person name="Dougan E. K."/>
            <person name="Thang M."/>
            <person name="Chan C."/>
        </authorList>
    </citation>
    <scope>NUCLEOTIDE SEQUENCE [LARGE SCALE GENOMIC DNA]</scope>
</reference>
<dbReference type="EMBL" id="CAMXCT010005668">
    <property type="protein sequence ID" value="CAI4012994.1"/>
    <property type="molecule type" value="Genomic_DNA"/>
</dbReference>
<dbReference type="OrthoDB" id="418025at2759"/>
<evidence type="ECO:0000313" key="2">
    <source>
        <dbReference type="EMBL" id="CAI4012994.1"/>
    </source>
</evidence>
<gene>
    <name evidence="2" type="ORF">C1SCF055_LOCUS38008</name>
</gene>
<comment type="caution">
    <text evidence="2">The sequence shown here is derived from an EMBL/GenBank/DDBJ whole genome shotgun (WGS) entry which is preliminary data.</text>
</comment>
<evidence type="ECO:0000256" key="1">
    <source>
        <dbReference type="SAM" id="MobiDB-lite"/>
    </source>
</evidence>
<proteinExistence type="predicted"/>
<dbReference type="EMBL" id="CAMXCT020005668">
    <property type="protein sequence ID" value="CAL1166369.1"/>
    <property type="molecule type" value="Genomic_DNA"/>
</dbReference>
<evidence type="ECO:0000313" key="3">
    <source>
        <dbReference type="EMBL" id="CAL1166369.1"/>
    </source>
</evidence>
<feature type="compositionally biased region" description="Polar residues" evidence="1">
    <location>
        <begin position="76"/>
        <end position="92"/>
    </location>
</feature>